<dbReference type="Proteomes" id="UP000886743">
    <property type="component" value="Unassembled WGS sequence"/>
</dbReference>
<dbReference type="PANTHER" id="PTHR11461:SF211">
    <property type="entry name" value="GH10112P-RELATED"/>
    <property type="match status" value="1"/>
</dbReference>
<protein>
    <submittedName>
        <fullName evidence="4">S-layer homology domain-containing protein</fullName>
    </submittedName>
</protein>
<evidence type="ECO:0000256" key="2">
    <source>
        <dbReference type="RuleBase" id="RU000411"/>
    </source>
</evidence>
<dbReference type="InterPro" id="IPR042178">
    <property type="entry name" value="Serpin_sf_1"/>
</dbReference>
<dbReference type="SUPFAM" id="SSF56574">
    <property type="entry name" value="Serpins"/>
    <property type="match status" value="1"/>
</dbReference>
<dbReference type="InterPro" id="IPR001119">
    <property type="entry name" value="SLH_dom"/>
</dbReference>
<dbReference type="EMBL" id="DVOF01000201">
    <property type="protein sequence ID" value="HIV03263.1"/>
    <property type="molecule type" value="Genomic_DNA"/>
</dbReference>
<evidence type="ECO:0000313" key="4">
    <source>
        <dbReference type="EMBL" id="HIV03263.1"/>
    </source>
</evidence>
<dbReference type="Pfam" id="PF00079">
    <property type="entry name" value="Serpin"/>
    <property type="match status" value="1"/>
</dbReference>
<dbReference type="InterPro" id="IPR023796">
    <property type="entry name" value="Serpin_dom"/>
</dbReference>
<dbReference type="Gene3D" id="2.30.39.10">
    <property type="entry name" value="Alpha-1-antitrypsin, domain 1"/>
    <property type="match status" value="1"/>
</dbReference>
<comment type="similarity">
    <text evidence="2">Belongs to the serpin family.</text>
</comment>
<dbReference type="InterPro" id="IPR042185">
    <property type="entry name" value="Serpin_sf_2"/>
</dbReference>
<dbReference type="PANTHER" id="PTHR11461">
    <property type="entry name" value="SERINE PROTEASE INHIBITOR, SERPIN"/>
    <property type="match status" value="1"/>
</dbReference>
<dbReference type="SMART" id="SM00093">
    <property type="entry name" value="SERPIN"/>
    <property type="match status" value="1"/>
</dbReference>
<sequence>LLSCMGTAFAADVYRVGEYYVPYDEDAAQRLGQLGLFYGTGDGYALDDAVTRAQAAVMVLRMMGEERNISSKSSVETQFSDMRGHWAEGAVAHAYALGYVNGTSADTFEPERGVTGREFAKMLLSAMGYEGVTIDNAYDKGVEAQLLVKNFTKAAVQDASYALNRNDMVSICESALLAKTADGTLLKDVLVEKGVFTSQQFDDVMLCVTQEPVCVTPPPQETRGFEWKLNTLMPQDKNYMFSPLSIKFALAMAANGAEGETQEEILSALGIDDLDAFNAQVQEMIAAYGANEDVRLSIANSVWLNRDYAGAQSARFRSGFLKLMADYYGAEADTVTNADGVEKINGWIEQNTNGKIKDVLQDSNFLAALVNAVYFKGAWREQFSEGMTAPDTFTSSDGSEKEVDFMHQTGYFDYYENNMVQMVRLPYEDTDIAMYIALPSIQIYDLNHFIGQMESRRVALSIPKFKVEYTTELSDMLGQLGIKAAFSPENARFTNMIDDYPYNIFLDKVIHKTYIDVDENGTEAAAVTVLPAAGTAIEPIQEEEPIEFTADGPFTYFIYDEANGEVLFLGEYAYAQ</sequence>
<dbReference type="PROSITE" id="PS51272">
    <property type="entry name" value="SLH"/>
    <property type="match status" value="2"/>
</dbReference>
<evidence type="ECO:0000313" key="5">
    <source>
        <dbReference type="Proteomes" id="UP000886743"/>
    </source>
</evidence>
<reference evidence="4" key="2">
    <citation type="journal article" date="2021" name="PeerJ">
        <title>Extensive microbial diversity within the chicken gut microbiome revealed by metagenomics and culture.</title>
        <authorList>
            <person name="Gilroy R."/>
            <person name="Ravi A."/>
            <person name="Getino M."/>
            <person name="Pursley I."/>
            <person name="Horton D.L."/>
            <person name="Alikhan N.F."/>
            <person name="Baker D."/>
            <person name="Gharbi K."/>
            <person name="Hall N."/>
            <person name="Watson M."/>
            <person name="Adriaenssens E.M."/>
            <person name="Foster-Nyarko E."/>
            <person name="Jarju S."/>
            <person name="Secka A."/>
            <person name="Antonio M."/>
            <person name="Oren A."/>
            <person name="Chaudhuri R.R."/>
            <person name="La Ragione R."/>
            <person name="Hildebrand F."/>
            <person name="Pallen M.J."/>
        </authorList>
    </citation>
    <scope>NUCLEOTIDE SEQUENCE</scope>
    <source>
        <strain evidence="4">4920</strain>
    </source>
</reference>
<feature type="domain" description="SLH" evidence="3">
    <location>
        <begin position="74"/>
        <end position="137"/>
    </location>
</feature>
<dbReference type="Pfam" id="PF00395">
    <property type="entry name" value="SLH"/>
    <property type="match status" value="1"/>
</dbReference>
<evidence type="ECO:0000259" key="3">
    <source>
        <dbReference type="PROSITE" id="PS51272"/>
    </source>
</evidence>
<dbReference type="GO" id="GO:0005615">
    <property type="term" value="C:extracellular space"/>
    <property type="evidence" value="ECO:0007669"/>
    <property type="project" value="InterPro"/>
</dbReference>
<dbReference type="CDD" id="cd19589">
    <property type="entry name" value="serpin_tengpin-like"/>
    <property type="match status" value="1"/>
</dbReference>
<dbReference type="InterPro" id="IPR000215">
    <property type="entry name" value="Serpin_fam"/>
</dbReference>
<accession>A0A9D1SZZ5</accession>
<dbReference type="InterPro" id="IPR036186">
    <property type="entry name" value="Serpin_sf"/>
</dbReference>
<reference evidence="4" key="1">
    <citation type="submission" date="2020-10" db="EMBL/GenBank/DDBJ databases">
        <authorList>
            <person name="Gilroy R."/>
        </authorList>
    </citation>
    <scope>NUCLEOTIDE SEQUENCE</scope>
    <source>
        <strain evidence="4">4920</strain>
    </source>
</reference>
<dbReference type="Gene3D" id="3.30.497.10">
    <property type="entry name" value="Antithrombin, subunit I, domain 2"/>
    <property type="match status" value="1"/>
</dbReference>
<comment type="caution">
    <text evidence="4">The sequence shown here is derived from an EMBL/GenBank/DDBJ whole genome shotgun (WGS) entry which is preliminary data.</text>
</comment>
<feature type="non-terminal residue" evidence="4">
    <location>
        <position position="1"/>
    </location>
</feature>
<proteinExistence type="inferred from homology"/>
<gene>
    <name evidence="4" type="ORF">IAC74_06775</name>
</gene>
<dbReference type="GO" id="GO:0004867">
    <property type="term" value="F:serine-type endopeptidase inhibitor activity"/>
    <property type="evidence" value="ECO:0007669"/>
    <property type="project" value="InterPro"/>
</dbReference>
<name>A0A9D1SZZ5_9FIRM</name>
<dbReference type="AlphaFoldDB" id="A0A9D1SZZ5"/>
<keyword evidence="1" id="KW-0677">Repeat</keyword>
<evidence type="ECO:0000256" key="1">
    <source>
        <dbReference type="ARBA" id="ARBA00022737"/>
    </source>
</evidence>
<organism evidence="4 5">
    <name type="scientific">Candidatus Aphodoplasma excrementigallinarum</name>
    <dbReference type="NCBI Taxonomy" id="2840673"/>
    <lineage>
        <taxon>Bacteria</taxon>
        <taxon>Bacillati</taxon>
        <taxon>Bacillota</taxon>
        <taxon>Clostridia</taxon>
        <taxon>Eubacteriales</taxon>
        <taxon>Candidatus Aphodoplasma</taxon>
    </lineage>
</organism>
<feature type="domain" description="SLH" evidence="3">
    <location>
        <begin position="7"/>
        <end position="73"/>
    </location>
</feature>